<evidence type="ECO:0000256" key="15">
    <source>
        <dbReference type="HAMAP-Rule" id="MF_00103"/>
    </source>
</evidence>
<dbReference type="Gene3D" id="1.10.8.50">
    <property type="match status" value="1"/>
</dbReference>
<dbReference type="Gene3D" id="3.20.190.10">
    <property type="entry name" value="MutM-like, N-terminal"/>
    <property type="match status" value="1"/>
</dbReference>
<gene>
    <name evidence="15 18" type="primary">mutM</name>
    <name evidence="15" type="synonym">fpg</name>
    <name evidence="18" type="ORF">IRY30_04695</name>
</gene>
<dbReference type="EC" id="3.2.2.23" evidence="15"/>
<evidence type="ECO:0000256" key="2">
    <source>
        <dbReference type="ARBA" id="ARBA00009409"/>
    </source>
</evidence>
<dbReference type="SUPFAM" id="SSF46946">
    <property type="entry name" value="S13-like H2TH domain"/>
    <property type="match status" value="1"/>
</dbReference>
<evidence type="ECO:0000256" key="5">
    <source>
        <dbReference type="ARBA" id="ARBA00022763"/>
    </source>
</evidence>
<dbReference type="RefSeq" id="WP_194556195.1">
    <property type="nucleotide sequence ID" value="NZ_JADKMY010000001.1"/>
</dbReference>
<dbReference type="PROSITE" id="PS51066">
    <property type="entry name" value="ZF_FPG_2"/>
    <property type="match status" value="1"/>
</dbReference>
<dbReference type="SMART" id="SM01232">
    <property type="entry name" value="H2TH"/>
    <property type="match status" value="1"/>
</dbReference>
<dbReference type="InterPro" id="IPR015886">
    <property type="entry name" value="H2TH_FPG"/>
</dbReference>
<evidence type="ECO:0000256" key="4">
    <source>
        <dbReference type="ARBA" id="ARBA00022723"/>
    </source>
</evidence>
<keyword evidence="6 15" id="KW-0863">Zinc-finger</keyword>
<dbReference type="InterPro" id="IPR010979">
    <property type="entry name" value="Ribosomal_uS13-like_H2TH"/>
</dbReference>
<feature type="active site" description="Proton donor" evidence="15">
    <location>
        <position position="3"/>
    </location>
</feature>
<evidence type="ECO:0000256" key="7">
    <source>
        <dbReference type="ARBA" id="ARBA00022801"/>
    </source>
</evidence>
<keyword evidence="8 15" id="KW-0862">Zinc</keyword>
<dbReference type="HAMAP" id="MF_00103">
    <property type="entry name" value="Fapy_DNA_glycosyl"/>
    <property type="match status" value="1"/>
</dbReference>
<feature type="active site" description="Proton donor; for delta-elimination activity" evidence="15">
    <location>
        <position position="288"/>
    </location>
</feature>
<name>A0ABR9ZIW1_9CORY</name>
<dbReference type="SUPFAM" id="SSF57716">
    <property type="entry name" value="Glucocorticoid receptor-like (DNA-binding domain)"/>
    <property type="match status" value="1"/>
</dbReference>
<keyword evidence="7 15" id="KW-0378">Hydrolase</keyword>
<feature type="active site" description="Schiff-base intermediate with DNA" evidence="15">
    <location>
        <position position="2"/>
    </location>
</feature>
<sequence length="298" mass="32539">MPELPEVEVVRAGLERHVVGRTFESVEVLHPRAVRSHMGEDLSSLLDATLIRSARRRGKFLWLELSRKIPGTALGSDGDWAEPTEALVVHLGMSGQMLVTEPDAVKSTHLRIRARLSGGVDLNFVDQRTFGRWELVSLVEDPHGEYPAGVPASAAHIAQDPLETTFDAKAVAKDIKRRQSPIKLVLLNQEVVSGIGNIYADEALWAAGVRPRRKAAGLSGVGVERIIHAAHEVMERALEAGGTSFDALYVNVNGASGYFSRSLNVYGREGRPCVRCETPIQRVVVGGRSSHFCPVCQR</sequence>
<dbReference type="SMART" id="SM00898">
    <property type="entry name" value="Fapy_DNA_glyco"/>
    <property type="match status" value="1"/>
</dbReference>
<feature type="domain" description="Formamidopyrimidine-DNA glycosylase catalytic" evidence="17">
    <location>
        <begin position="2"/>
        <end position="131"/>
    </location>
</feature>
<evidence type="ECO:0000256" key="8">
    <source>
        <dbReference type="ARBA" id="ARBA00022833"/>
    </source>
</evidence>
<feature type="domain" description="FPG-type" evidence="16">
    <location>
        <begin position="264"/>
        <end position="298"/>
    </location>
</feature>
<dbReference type="Pfam" id="PF01149">
    <property type="entry name" value="Fapy_DNA_glyco"/>
    <property type="match status" value="1"/>
</dbReference>
<dbReference type="Pfam" id="PF06831">
    <property type="entry name" value="H2TH"/>
    <property type="match status" value="1"/>
</dbReference>
<evidence type="ECO:0000256" key="10">
    <source>
        <dbReference type="ARBA" id="ARBA00023204"/>
    </source>
</evidence>
<proteinExistence type="inferred from homology"/>
<keyword evidence="11 15" id="KW-0456">Lyase</keyword>
<comment type="catalytic activity">
    <reaction evidence="1 15">
        <text>Hydrolysis of DNA containing ring-opened 7-methylguanine residues, releasing 2,6-diamino-4-hydroxy-5-(N-methyl)formamidopyrimidine.</text>
        <dbReference type="EC" id="3.2.2.23"/>
    </reaction>
</comment>
<comment type="catalytic activity">
    <reaction evidence="14 15">
        <text>2'-deoxyribonucleotide-(2'-deoxyribose 5'-phosphate)-2'-deoxyribonucleotide-DNA = a 3'-end 2'-deoxyribonucleotide-(2,3-dehydro-2,3-deoxyribose 5'-phosphate)-DNA + a 5'-end 5'-phospho-2'-deoxyribonucleoside-DNA + H(+)</text>
        <dbReference type="Rhea" id="RHEA:66592"/>
        <dbReference type="Rhea" id="RHEA-COMP:13180"/>
        <dbReference type="Rhea" id="RHEA-COMP:16897"/>
        <dbReference type="Rhea" id="RHEA-COMP:17067"/>
        <dbReference type="ChEBI" id="CHEBI:15378"/>
        <dbReference type="ChEBI" id="CHEBI:136412"/>
        <dbReference type="ChEBI" id="CHEBI:157695"/>
        <dbReference type="ChEBI" id="CHEBI:167181"/>
        <dbReference type="EC" id="4.2.99.18"/>
    </reaction>
</comment>
<feature type="binding site" evidence="15">
    <location>
        <position position="128"/>
    </location>
    <ligand>
        <name>DNA</name>
        <dbReference type="ChEBI" id="CHEBI:16991"/>
    </ligand>
</feature>
<protein>
    <recommendedName>
        <fullName evidence="15">Formamidopyrimidine-DNA glycosylase</fullName>
        <shortName evidence="15">Fapy-DNA glycosylase</shortName>
        <ecNumber evidence="15">3.2.2.23</ecNumber>
    </recommendedName>
    <alternativeName>
        <fullName evidence="15">DNA-(apurinic or apyrimidinic site) lyase MutM</fullName>
        <shortName evidence="15">AP lyase MutM</shortName>
        <ecNumber evidence="15">4.2.99.18</ecNumber>
    </alternativeName>
</protein>
<dbReference type="EMBL" id="JADKMY010000001">
    <property type="protein sequence ID" value="MBF4553378.1"/>
    <property type="molecule type" value="Genomic_DNA"/>
</dbReference>
<dbReference type="Proteomes" id="UP000635902">
    <property type="component" value="Unassembled WGS sequence"/>
</dbReference>
<evidence type="ECO:0000256" key="9">
    <source>
        <dbReference type="ARBA" id="ARBA00023125"/>
    </source>
</evidence>
<evidence type="ECO:0000256" key="1">
    <source>
        <dbReference type="ARBA" id="ARBA00001668"/>
    </source>
</evidence>
<evidence type="ECO:0000256" key="11">
    <source>
        <dbReference type="ARBA" id="ARBA00023239"/>
    </source>
</evidence>
<dbReference type="SUPFAM" id="SSF81624">
    <property type="entry name" value="N-terminal domain of MutM-like DNA repair proteins"/>
    <property type="match status" value="1"/>
</dbReference>
<reference evidence="18 19" key="1">
    <citation type="submission" date="2020-10" db="EMBL/GenBank/DDBJ databases">
        <title>Novel species in genus Corynebacterium.</title>
        <authorList>
            <person name="Zhang G."/>
        </authorList>
    </citation>
    <scope>NUCLEOTIDE SEQUENCE [LARGE SCALE GENOMIC DNA]</scope>
    <source>
        <strain evidence="18 19">DSM 45110</strain>
    </source>
</reference>
<comment type="caution">
    <text evidence="18">The sequence shown here is derived from an EMBL/GenBank/DDBJ whole genome shotgun (WGS) entry which is preliminary data.</text>
</comment>
<comment type="similarity">
    <text evidence="2 15">Belongs to the FPG family.</text>
</comment>
<evidence type="ECO:0000256" key="13">
    <source>
        <dbReference type="ARBA" id="ARBA00023295"/>
    </source>
</evidence>
<dbReference type="Pfam" id="PF06827">
    <property type="entry name" value="zf-FPG_IleRS"/>
    <property type="match status" value="1"/>
</dbReference>
<evidence type="ECO:0000256" key="14">
    <source>
        <dbReference type="ARBA" id="ARBA00044632"/>
    </source>
</evidence>
<evidence type="ECO:0000256" key="12">
    <source>
        <dbReference type="ARBA" id="ARBA00023268"/>
    </source>
</evidence>
<dbReference type="InterPro" id="IPR010663">
    <property type="entry name" value="Znf_FPG/IleRS"/>
</dbReference>
<feature type="binding site" evidence="15">
    <location>
        <position position="109"/>
    </location>
    <ligand>
        <name>DNA</name>
        <dbReference type="ChEBI" id="CHEBI:16991"/>
    </ligand>
</feature>
<dbReference type="NCBIfam" id="TIGR00577">
    <property type="entry name" value="fpg"/>
    <property type="match status" value="1"/>
</dbReference>
<evidence type="ECO:0000256" key="6">
    <source>
        <dbReference type="ARBA" id="ARBA00022771"/>
    </source>
</evidence>
<keyword evidence="10 15" id="KW-0234">DNA repair</keyword>
<evidence type="ECO:0000259" key="17">
    <source>
        <dbReference type="PROSITE" id="PS51068"/>
    </source>
</evidence>
<dbReference type="InterPro" id="IPR012319">
    <property type="entry name" value="FPG_cat"/>
</dbReference>
<organism evidence="18 19">
    <name type="scientific">Corynebacterium suicordis DSM 45110</name>
    <dbReference type="NCBI Taxonomy" id="1121369"/>
    <lineage>
        <taxon>Bacteria</taxon>
        <taxon>Bacillati</taxon>
        <taxon>Actinomycetota</taxon>
        <taxon>Actinomycetes</taxon>
        <taxon>Mycobacteriales</taxon>
        <taxon>Corynebacteriaceae</taxon>
        <taxon>Corynebacterium</taxon>
    </lineage>
</organism>
<dbReference type="CDD" id="cd08966">
    <property type="entry name" value="EcFpg-like_N"/>
    <property type="match status" value="1"/>
</dbReference>
<keyword evidence="4 15" id="KW-0479">Metal-binding</keyword>
<feature type="active site" description="Proton donor; for beta-elimination activity" evidence="15">
    <location>
        <position position="59"/>
    </location>
</feature>
<evidence type="ECO:0000313" key="19">
    <source>
        <dbReference type="Proteomes" id="UP000635902"/>
    </source>
</evidence>
<evidence type="ECO:0000256" key="3">
    <source>
        <dbReference type="ARBA" id="ARBA00011245"/>
    </source>
</evidence>
<dbReference type="GO" id="GO:0140078">
    <property type="term" value="F:class I DNA-(apurinic or apyrimidinic site) endonuclease activity"/>
    <property type="evidence" value="ECO:0007669"/>
    <property type="project" value="UniProtKB-EC"/>
</dbReference>
<comment type="function">
    <text evidence="15">Involved in base excision repair of DNA damaged by oxidation or by mutagenic agents. Acts as DNA glycosylase that recognizes and removes damaged bases. Has a preference for oxidized purines, such as 7,8-dihydro-8-oxoguanine (8-oxoG). Has AP (apurinic/apyrimidinic) lyase activity and introduces nicks in the DNA strand. Cleaves the DNA backbone by beta-delta elimination to generate a single-strand break at the site of the removed base with both 3'- and 5'-phosphates.</text>
</comment>
<dbReference type="InterPro" id="IPR035937">
    <property type="entry name" value="FPG_N"/>
</dbReference>
<dbReference type="InterPro" id="IPR000214">
    <property type="entry name" value="Znf_DNA_glyclase/AP_lyase"/>
</dbReference>
<dbReference type="EC" id="4.2.99.18" evidence="15"/>
<keyword evidence="12 15" id="KW-0511">Multifunctional enzyme</keyword>
<dbReference type="PROSITE" id="PS51068">
    <property type="entry name" value="FPG_CAT"/>
    <property type="match status" value="1"/>
</dbReference>
<accession>A0ABR9ZIW1</accession>
<evidence type="ECO:0000259" key="16">
    <source>
        <dbReference type="PROSITE" id="PS51066"/>
    </source>
</evidence>
<evidence type="ECO:0000313" key="18">
    <source>
        <dbReference type="EMBL" id="MBF4553378.1"/>
    </source>
</evidence>
<keyword evidence="9 15" id="KW-0238">DNA-binding</keyword>
<dbReference type="NCBIfam" id="NF002211">
    <property type="entry name" value="PRK01103.1"/>
    <property type="match status" value="1"/>
</dbReference>
<comment type="subunit">
    <text evidence="3 15">Monomer.</text>
</comment>
<dbReference type="PANTHER" id="PTHR22993:SF9">
    <property type="entry name" value="FORMAMIDOPYRIMIDINE-DNA GLYCOSYLASE"/>
    <property type="match status" value="1"/>
</dbReference>
<dbReference type="PANTHER" id="PTHR22993">
    <property type="entry name" value="FORMAMIDOPYRIMIDINE-DNA GLYCOSYLASE"/>
    <property type="match status" value="1"/>
</dbReference>
<keyword evidence="19" id="KW-1185">Reference proteome</keyword>
<keyword evidence="13 15" id="KW-0326">Glycosidase</keyword>
<keyword evidence="5 15" id="KW-0227">DNA damage</keyword>
<comment type="cofactor">
    <cofactor evidence="15">
        <name>Zn(2+)</name>
        <dbReference type="ChEBI" id="CHEBI:29105"/>
    </cofactor>
    <text evidence="15">Binds 1 zinc ion per subunit.</text>
</comment>
<feature type="binding site" evidence="15">
    <location>
        <position position="178"/>
    </location>
    <ligand>
        <name>DNA</name>
        <dbReference type="ChEBI" id="CHEBI:16991"/>
    </ligand>
</feature>
<dbReference type="InterPro" id="IPR020629">
    <property type="entry name" value="FPG_Glyclase"/>
</dbReference>
<dbReference type="GO" id="GO:0008534">
    <property type="term" value="F:oxidized purine nucleobase lesion DNA N-glycosylase activity"/>
    <property type="evidence" value="ECO:0007669"/>
    <property type="project" value="UniProtKB-EC"/>
</dbReference>